<dbReference type="KEGG" id="dci:103524937"/>
<keyword evidence="4" id="KW-0297">G-protein coupled receptor</keyword>
<keyword evidence="3 9" id="KW-1133">Transmembrane helix</keyword>
<organism evidence="11 12">
    <name type="scientific">Diaphorina citri</name>
    <name type="common">Asian citrus psyllid</name>
    <dbReference type="NCBI Taxonomy" id="121845"/>
    <lineage>
        <taxon>Eukaryota</taxon>
        <taxon>Metazoa</taxon>
        <taxon>Ecdysozoa</taxon>
        <taxon>Arthropoda</taxon>
        <taxon>Hexapoda</taxon>
        <taxon>Insecta</taxon>
        <taxon>Pterygota</taxon>
        <taxon>Neoptera</taxon>
        <taxon>Paraneoptera</taxon>
        <taxon>Hemiptera</taxon>
        <taxon>Sternorrhyncha</taxon>
        <taxon>Psylloidea</taxon>
        <taxon>Psyllidae</taxon>
        <taxon>Diaphorininae</taxon>
        <taxon>Diaphorina</taxon>
    </lineage>
</organism>
<accession>A0A3Q0INJ4</accession>
<dbReference type="PaxDb" id="121845-A0A3Q0INJ4"/>
<evidence type="ECO:0000313" key="12">
    <source>
        <dbReference type="RefSeq" id="XP_026675875.1"/>
    </source>
</evidence>
<evidence type="ECO:0000256" key="3">
    <source>
        <dbReference type="ARBA" id="ARBA00022989"/>
    </source>
</evidence>
<feature type="domain" description="G-protein coupled receptors family 3 profile" evidence="10">
    <location>
        <begin position="1"/>
        <end position="123"/>
    </location>
</feature>
<evidence type="ECO:0000256" key="7">
    <source>
        <dbReference type="ARBA" id="ARBA00023180"/>
    </source>
</evidence>
<dbReference type="RefSeq" id="XP_026675875.1">
    <property type="nucleotide sequence ID" value="XM_026820074.1"/>
</dbReference>
<keyword evidence="7" id="KW-0325">Glycoprotein</keyword>
<evidence type="ECO:0000313" key="11">
    <source>
        <dbReference type="Proteomes" id="UP000079169"/>
    </source>
</evidence>
<evidence type="ECO:0000256" key="9">
    <source>
        <dbReference type="SAM" id="Phobius"/>
    </source>
</evidence>
<evidence type="ECO:0000256" key="2">
    <source>
        <dbReference type="ARBA" id="ARBA00022692"/>
    </source>
</evidence>
<dbReference type="GeneID" id="103524937"/>
<dbReference type="PROSITE" id="PS50259">
    <property type="entry name" value="G_PROTEIN_RECEP_F3_4"/>
    <property type="match status" value="1"/>
</dbReference>
<dbReference type="GO" id="GO:0038039">
    <property type="term" value="C:G protein-coupled receptor heterodimeric complex"/>
    <property type="evidence" value="ECO:0007669"/>
    <property type="project" value="TreeGrafter"/>
</dbReference>
<evidence type="ECO:0000256" key="8">
    <source>
        <dbReference type="ARBA" id="ARBA00023224"/>
    </source>
</evidence>
<evidence type="ECO:0000256" key="6">
    <source>
        <dbReference type="ARBA" id="ARBA00023170"/>
    </source>
</evidence>
<name>A0A3Q0INJ4_DIACI</name>
<dbReference type="PRINTS" id="PR01176">
    <property type="entry name" value="GABABRECEPTR"/>
</dbReference>
<dbReference type="InterPro" id="IPR017978">
    <property type="entry name" value="GPCR_3_C"/>
</dbReference>
<proteinExistence type="predicted"/>
<dbReference type="PANTHER" id="PTHR10519:SF74">
    <property type="entry name" value="GAMMA-AMINOBUTYRIC ACID TYPE B RECEPTOR SUBUNIT 2"/>
    <property type="match status" value="1"/>
</dbReference>
<keyword evidence="2 9" id="KW-0812">Transmembrane</keyword>
<dbReference type="Proteomes" id="UP000079169">
    <property type="component" value="Unplaced"/>
</dbReference>
<evidence type="ECO:0000259" key="10">
    <source>
        <dbReference type="PROSITE" id="PS50259"/>
    </source>
</evidence>
<feature type="transmembrane region" description="Helical" evidence="9">
    <location>
        <begin position="26"/>
        <end position="45"/>
    </location>
</feature>
<keyword evidence="11" id="KW-1185">Reference proteome</keyword>
<dbReference type="InterPro" id="IPR002455">
    <property type="entry name" value="GPCR3_GABA-B"/>
</dbReference>
<sequence>MSVIFLGLDSNLTSIEAYPYICTARAWLLMAGFSLAFGAMFSKTWRVHSIFTDLKLNKKVIKDYQLFMVVGVLLAIDLGIMGTWHFTDPFYRGTRKMMPYVSPFLTELTVSSAITAACPTPDS</sequence>
<gene>
    <name evidence="12" type="primary">LOC103524937</name>
</gene>
<keyword evidence="5 9" id="KW-0472">Membrane</keyword>
<evidence type="ECO:0000256" key="1">
    <source>
        <dbReference type="ARBA" id="ARBA00004141"/>
    </source>
</evidence>
<comment type="subcellular location">
    <subcellularLocation>
        <location evidence="1">Membrane</location>
        <topology evidence="1">Multi-pass membrane protein</topology>
    </subcellularLocation>
</comment>
<protein>
    <submittedName>
        <fullName evidence="12">Gamma-aminobutyric acid type B receptor subunit 2-like</fullName>
    </submittedName>
</protein>
<dbReference type="AlphaFoldDB" id="A0A3Q0INJ4"/>
<keyword evidence="8" id="KW-0807">Transducer</keyword>
<evidence type="ECO:0000256" key="4">
    <source>
        <dbReference type="ARBA" id="ARBA00023040"/>
    </source>
</evidence>
<keyword evidence="6" id="KW-0675">Receptor</keyword>
<reference evidence="12" key="1">
    <citation type="submission" date="2025-08" db="UniProtKB">
        <authorList>
            <consortium name="RefSeq"/>
        </authorList>
    </citation>
    <scope>IDENTIFICATION</scope>
</reference>
<dbReference type="GO" id="GO:0007214">
    <property type="term" value="P:gamma-aminobutyric acid signaling pathway"/>
    <property type="evidence" value="ECO:0007669"/>
    <property type="project" value="TreeGrafter"/>
</dbReference>
<dbReference type="GO" id="GO:0004965">
    <property type="term" value="F:G protein-coupled GABA receptor activity"/>
    <property type="evidence" value="ECO:0007669"/>
    <property type="project" value="InterPro"/>
</dbReference>
<evidence type="ECO:0000256" key="5">
    <source>
        <dbReference type="ARBA" id="ARBA00023136"/>
    </source>
</evidence>
<dbReference type="Pfam" id="PF00003">
    <property type="entry name" value="7tm_3"/>
    <property type="match status" value="1"/>
</dbReference>
<dbReference type="PANTHER" id="PTHR10519">
    <property type="entry name" value="GABA-B RECEPTOR"/>
    <property type="match status" value="1"/>
</dbReference>
<dbReference type="STRING" id="121845.A0A3Q0INJ4"/>
<feature type="transmembrane region" description="Helical" evidence="9">
    <location>
        <begin position="66"/>
        <end position="87"/>
    </location>
</feature>